<keyword evidence="3" id="KW-1185">Reference proteome</keyword>
<dbReference type="PANTHER" id="PTHR14296">
    <property type="entry name" value="REMODELING AND SPACING FACTOR 1"/>
    <property type="match status" value="1"/>
</dbReference>
<dbReference type="Proteomes" id="UP001472677">
    <property type="component" value="Unassembled WGS sequence"/>
</dbReference>
<dbReference type="EMBL" id="JBBPBM010000006">
    <property type="protein sequence ID" value="KAK8581987.1"/>
    <property type="molecule type" value="Genomic_DNA"/>
</dbReference>
<feature type="region of interest" description="Disordered" evidence="1">
    <location>
        <begin position="363"/>
        <end position="398"/>
    </location>
</feature>
<dbReference type="PANTHER" id="PTHR14296:SF12">
    <property type="entry name" value="DDT DOMAIN-CONTAINING PROTEIN DDR4 ISOFORM X1"/>
    <property type="match status" value="1"/>
</dbReference>
<sequence>MVVDGGKPALGATVPVEGKESRNDSVLILEDLSTMSEVAKLRGRWELASVLNFLIVFEPVIGSDLKLTAEEIELGLIKPNAAIAALHIRLLEGAPPLSKLLNDPDGWMTALCKKVTIWWRWFAEGEIPLTARNGDVISKYKELDPTSRLLLLKALCEIRADVVYHPFEFLVVFVELVVVSLSVVMLIHELFGMQRDAVSYTNEAMKSNKEISCFRKEKIGASGNVSYWYDGNTVLGYRLYREVKRMEPQSKAKGKSCLTLATICSHWETLAVDFKEFREVVDTLLASKTAAEVAIGKTINNDVIPVVWKFQKKKREEMLLSSLRSSSSTGITHTCRNRRPVSYTFDEYDRAIDEAIEVTKRRKTIEEQSQGQKLPSQTFSSNGGSDVEGCVSKDSSDGKANSCVVLKACLDTLL</sequence>
<protein>
    <submittedName>
        <fullName evidence="2">Uncharacterized protein</fullName>
    </submittedName>
</protein>
<dbReference type="InterPro" id="IPR028938">
    <property type="entry name" value="Rsf1-like"/>
</dbReference>
<gene>
    <name evidence="2" type="ORF">V6N12_072187</name>
</gene>
<comment type="caution">
    <text evidence="2">The sequence shown here is derived from an EMBL/GenBank/DDBJ whole genome shotgun (WGS) entry which is preliminary data.</text>
</comment>
<proteinExistence type="predicted"/>
<evidence type="ECO:0000256" key="1">
    <source>
        <dbReference type="SAM" id="MobiDB-lite"/>
    </source>
</evidence>
<evidence type="ECO:0000313" key="2">
    <source>
        <dbReference type="EMBL" id="KAK8581987.1"/>
    </source>
</evidence>
<reference evidence="2 3" key="1">
    <citation type="journal article" date="2024" name="G3 (Bethesda)">
        <title>Genome assembly of Hibiscus sabdariffa L. provides insights into metabolisms of medicinal natural products.</title>
        <authorList>
            <person name="Kim T."/>
        </authorList>
    </citation>
    <scope>NUCLEOTIDE SEQUENCE [LARGE SCALE GENOMIC DNA]</scope>
    <source>
        <strain evidence="2">TK-2024</strain>
        <tissue evidence="2">Old leaves</tissue>
    </source>
</reference>
<name>A0ABR2FM18_9ROSI</name>
<feature type="compositionally biased region" description="Polar residues" evidence="1">
    <location>
        <begin position="367"/>
        <end position="384"/>
    </location>
</feature>
<accession>A0ABR2FM18</accession>
<organism evidence="2 3">
    <name type="scientific">Hibiscus sabdariffa</name>
    <name type="common">roselle</name>
    <dbReference type="NCBI Taxonomy" id="183260"/>
    <lineage>
        <taxon>Eukaryota</taxon>
        <taxon>Viridiplantae</taxon>
        <taxon>Streptophyta</taxon>
        <taxon>Embryophyta</taxon>
        <taxon>Tracheophyta</taxon>
        <taxon>Spermatophyta</taxon>
        <taxon>Magnoliopsida</taxon>
        <taxon>eudicotyledons</taxon>
        <taxon>Gunneridae</taxon>
        <taxon>Pentapetalae</taxon>
        <taxon>rosids</taxon>
        <taxon>malvids</taxon>
        <taxon>Malvales</taxon>
        <taxon>Malvaceae</taxon>
        <taxon>Malvoideae</taxon>
        <taxon>Hibiscus</taxon>
    </lineage>
</organism>
<evidence type="ECO:0000313" key="3">
    <source>
        <dbReference type="Proteomes" id="UP001472677"/>
    </source>
</evidence>